<organism evidence="6 7">
    <name type="scientific">Vitreoscilla massiliensis</name>
    <dbReference type="NCBI Taxonomy" id="1689272"/>
    <lineage>
        <taxon>Bacteria</taxon>
        <taxon>Pseudomonadati</taxon>
        <taxon>Pseudomonadota</taxon>
        <taxon>Betaproteobacteria</taxon>
        <taxon>Neisseriales</taxon>
        <taxon>Neisseriaceae</taxon>
        <taxon>Vitreoscilla</taxon>
    </lineage>
</organism>
<dbReference type="PANTHER" id="PTHR33337:SF40">
    <property type="entry name" value="CENP-V_GFA DOMAIN-CONTAINING PROTEIN-RELATED"/>
    <property type="match status" value="1"/>
</dbReference>
<comment type="similarity">
    <text evidence="1">Belongs to the Gfa family.</text>
</comment>
<sequence length="138" mass="15460">MKTSGQCLCGQVAFALIPTSLQVGVCHCNMCRRQNSGPSMSLEYVADSLEYHQQDSVQVYDSSTWGQRVVCSHCGTFLFWQSKDLSQNFVNVFALDVDLDGVNLDTEVFIDEKPAFYHFGNATQQLTGQQVVDMFQLD</sequence>
<evidence type="ECO:0000256" key="3">
    <source>
        <dbReference type="ARBA" id="ARBA00022833"/>
    </source>
</evidence>
<dbReference type="PANTHER" id="PTHR33337">
    <property type="entry name" value="GFA DOMAIN-CONTAINING PROTEIN"/>
    <property type="match status" value="1"/>
</dbReference>
<evidence type="ECO:0000256" key="1">
    <source>
        <dbReference type="ARBA" id="ARBA00005495"/>
    </source>
</evidence>
<reference evidence="6 7" key="1">
    <citation type="journal article" date="2022" name="Res Sq">
        <title>Evolution of multicellular longitudinally dividing oral cavity symbionts (Neisseriaceae).</title>
        <authorList>
            <person name="Nyongesa S."/>
            <person name="Weber P."/>
            <person name="Bernet E."/>
            <person name="Pullido F."/>
            <person name="Nieckarz M."/>
            <person name="Delaby M."/>
            <person name="Nieves C."/>
            <person name="Viehboeck T."/>
            <person name="Krause N."/>
            <person name="Rivera-Millot A."/>
            <person name="Nakamura A."/>
            <person name="Vischer N."/>
            <person name="VanNieuwenhze M."/>
            <person name="Brun Y."/>
            <person name="Cava F."/>
            <person name="Bulgheresi S."/>
            <person name="Veyrier F."/>
        </authorList>
    </citation>
    <scope>NUCLEOTIDE SEQUENCE [LARGE SCALE GENOMIC DNA]</scope>
    <source>
        <strain evidence="6 7">SN4</strain>
    </source>
</reference>
<evidence type="ECO:0000313" key="6">
    <source>
        <dbReference type="EMBL" id="UOO89658.1"/>
    </source>
</evidence>
<evidence type="ECO:0000313" key="7">
    <source>
        <dbReference type="Proteomes" id="UP000832011"/>
    </source>
</evidence>
<evidence type="ECO:0000259" key="5">
    <source>
        <dbReference type="PROSITE" id="PS51891"/>
    </source>
</evidence>
<keyword evidence="7" id="KW-1185">Reference proteome</keyword>
<dbReference type="InterPro" id="IPR011057">
    <property type="entry name" value="Mss4-like_sf"/>
</dbReference>
<dbReference type="EMBL" id="CP091511">
    <property type="protein sequence ID" value="UOO89658.1"/>
    <property type="molecule type" value="Genomic_DNA"/>
</dbReference>
<dbReference type="Gene3D" id="3.90.1590.10">
    <property type="entry name" value="glutathione-dependent formaldehyde- activating enzyme (gfa)"/>
    <property type="match status" value="1"/>
</dbReference>
<keyword evidence="4" id="KW-0456">Lyase</keyword>
<dbReference type="InterPro" id="IPR006913">
    <property type="entry name" value="CENP-V/GFA"/>
</dbReference>
<proteinExistence type="inferred from homology"/>
<dbReference type="Pfam" id="PF04828">
    <property type="entry name" value="GFA"/>
    <property type="match status" value="1"/>
</dbReference>
<protein>
    <submittedName>
        <fullName evidence="6">GFA family protein</fullName>
    </submittedName>
</protein>
<feature type="domain" description="CENP-V/GFA" evidence="5">
    <location>
        <begin position="3"/>
        <end position="105"/>
    </location>
</feature>
<keyword evidence="3" id="KW-0862">Zinc</keyword>
<evidence type="ECO:0000256" key="4">
    <source>
        <dbReference type="ARBA" id="ARBA00023239"/>
    </source>
</evidence>
<dbReference type="RefSeq" id="WP_058305545.1">
    <property type="nucleotide sequence ID" value="NZ_CABKVG010000007.1"/>
</dbReference>
<name>A0ABY4E5P9_9NEIS</name>
<keyword evidence="2" id="KW-0479">Metal-binding</keyword>
<dbReference type="Proteomes" id="UP000832011">
    <property type="component" value="Chromosome"/>
</dbReference>
<dbReference type="PROSITE" id="PS51891">
    <property type="entry name" value="CENP_V_GFA"/>
    <property type="match status" value="1"/>
</dbReference>
<evidence type="ECO:0000256" key="2">
    <source>
        <dbReference type="ARBA" id="ARBA00022723"/>
    </source>
</evidence>
<accession>A0ABY4E5P9</accession>
<dbReference type="SUPFAM" id="SSF51316">
    <property type="entry name" value="Mss4-like"/>
    <property type="match status" value="1"/>
</dbReference>
<gene>
    <name evidence="6" type="ORF">LVJ82_01335</name>
</gene>